<keyword evidence="5 10" id="KW-0145">Chemotaxis</keyword>
<comment type="similarity">
    <text evidence="3 10">Belongs to the FliL family.</text>
</comment>
<comment type="subcellular location">
    <subcellularLocation>
        <location evidence="2">Cell membrane</location>
        <topology evidence="2">Single-pass membrane protein</topology>
    </subcellularLocation>
</comment>
<evidence type="ECO:0000256" key="10">
    <source>
        <dbReference type="RuleBase" id="RU364125"/>
    </source>
</evidence>
<evidence type="ECO:0000256" key="3">
    <source>
        <dbReference type="ARBA" id="ARBA00008281"/>
    </source>
</evidence>
<keyword evidence="6" id="KW-0812">Transmembrane</keyword>
<dbReference type="EMBL" id="CP014167">
    <property type="protein sequence ID" value="ANS74007.1"/>
    <property type="molecule type" value="Genomic_DNA"/>
</dbReference>
<dbReference type="AlphaFoldDB" id="A0A1B1MXX5"/>
<protein>
    <recommendedName>
        <fullName evidence="10">Flagellar protein FliL</fullName>
    </recommendedName>
</protein>
<dbReference type="STRING" id="1462996.AWM70_05005"/>
<dbReference type="Pfam" id="PF03748">
    <property type="entry name" value="FliL"/>
    <property type="match status" value="1"/>
</dbReference>
<name>A0A1B1MXX5_9BACL</name>
<evidence type="ECO:0000256" key="9">
    <source>
        <dbReference type="ARBA" id="ARBA00023136"/>
    </source>
</evidence>
<dbReference type="InterPro" id="IPR005503">
    <property type="entry name" value="FliL"/>
</dbReference>
<sequence length="154" mass="16693">MKKMFPWLITMLLSITLIALAAFLIVKPGTSPAGGDASAKKTEAAHKLSADEIVKLTSVIDGIKTNLSDPSYILSINFAFQLNNEKAKAAFDKVAEYKVKPIIIKTLAEKKPEELTGAKGKDQLCTELLNKIDQVLPEGSLSQIEVTDFVMSAI</sequence>
<proteinExistence type="inferred from homology"/>
<evidence type="ECO:0000256" key="5">
    <source>
        <dbReference type="ARBA" id="ARBA00022500"/>
    </source>
</evidence>
<keyword evidence="11" id="KW-0969">Cilium</keyword>
<accession>A0A1B1MXX5</accession>
<dbReference type="GO" id="GO:0071973">
    <property type="term" value="P:bacterial-type flagellum-dependent cell motility"/>
    <property type="evidence" value="ECO:0007669"/>
    <property type="project" value="InterPro"/>
</dbReference>
<dbReference type="GO" id="GO:0005886">
    <property type="term" value="C:plasma membrane"/>
    <property type="evidence" value="ECO:0007669"/>
    <property type="project" value="UniProtKB-SubCell"/>
</dbReference>
<gene>
    <name evidence="11" type="ORF">AWM70_05005</name>
</gene>
<evidence type="ECO:0000313" key="11">
    <source>
        <dbReference type="EMBL" id="ANS74007.1"/>
    </source>
</evidence>
<evidence type="ECO:0000256" key="1">
    <source>
        <dbReference type="ARBA" id="ARBA00002254"/>
    </source>
</evidence>
<keyword evidence="4 10" id="KW-1003">Cell membrane</keyword>
<dbReference type="OrthoDB" id="2664574at2"/>
<keyword evidence="8" id="KW-1133">Transmembrane helix</keyword>
<organism evidence="11 12">
    <name type="scientific">Paenibacillus yonginensis</name>
    <dbReference type="NCBI Taxonomy" id="1462996"/>
    <lineage>
        <taxon>Bacteria</taxon>
        <taxon>Bacillati</taxon>
        <taxon>Bacillota</taxon>
        <taxon>Bacilli</taxon>
        <taxon>Bacillales</taxon>
        <taxon>Paenibacillaceae</taxon>
        <taxon>Paenibacillus</taxon>
    </lineage>
</organism>
<dbReference type="RefSeq" id="WP_068694614.1">
    <property type="nucleotide sequence ID" value="NZ_CP014167.1"/>
</dbReference>
<keyword evidence="11" id="KW-0282">Flagellum</keyword>
<evidence type="ECO:0000256" key="8">
    <source>
        <dbReference type="ARBA" id="ARBA00022989"/>
    </source>
</evidence>
<evidence type="ECO:0000256" key="7">
    <source>
        <dbReference type="ARBA" id="ARBA00022779"/>
    </source>
</evidence>
<keyword evidence="9 10" id="KW-0472">Membrane</keyword>
<keyword evidence="12" id="KW-1185">Reference proteome</keyword>
<dbReference type="KEGG" id="pyg:AWM70_05005"/>
<evidence type="ECO:0000256" key="6">
    <source>
        <dbReference type="ARBA" id="ARBA00022692"/>
    </source>
</evidence>
<evidence type="ECO:0000256" key="2">
    <source>
        <dbReference type="ARBA" id="ARBA00004162"/>
    </source>
</evidence>
<keyword evidence="7 10" id="KW-0283">Flagellar rotation</keyword>
<reference evidence="11 12" key="1">
    <citation type="submission" date="2016-01" db="EMBL/GenBank/DDBJ databases">
        <title>Complete Genome Sequence of Paenibacillus yonginensis DCY84, a novel Plant Growth-Promoting Bacteria with Elicitation of Induced Systemic Resistance.</title>
        <authorList>
            <person name="Kim Y.J."/>
            <person name="Yang D.C."/>
            <person name="Sukweenadhi J."/>
        </authorList>
    </citation>
    <scope>NUCLEOTIDE SEQUENCE [LARGE SCALE GENOMIC DNA]</scope>
    <source>
        <strain evidence="11 12">DCY84</strain>
    </source>
</reference>
<dbReference type="GO" id="GO:0009425">
    <property type="term" value="C:bacterial-type flagellum basal body"/>
    <property type="evidence" value="ECO:0007669"/>
    <property type="project" value="InterPro"/>
</dbReference>
<keyword evidence="11" id="KW-0966">Cell projection</keyword>
<evidence type="ECO:0000313" key="12">
    <source>
        <dbReference type="Proteomes" id="UP000092573"/>
    </source>
</evidence>
<dbReference type="GO" id="GO:0006935">
    <property type="term" value="P:chemotaxis"/>
    <property type="evidence" value="ECO:0007669"/>
    <property type="project" value="UniProtKB-KW"/>
</dbReference>
<comment type="function">
    <text evidence="1 10">Controls the rotational direction of flagella during chemotaxis.</text>
</comment>
<evidence type="ECO:0000256" key="4">
    <source>
        <dbReference type="ARBA" id="ARBA00022475"/>
    </source>
</evidence>
<dbReference type="Proteomes" id="UP000092573">
    <property type="component" value="Chromosome"/>
</dbReference>